<feature type="transmembrane region" description="Helical" evidence="7">
    <location>
        <begin position="215"/>
        <end position="233"/>
    </location>
</feature>
<feature type="region of interest" description="Disordered" evidence="6">
    <location>
        <begin position="1"/>
        <end position="58"/>
    </location>
</feature>
<feature type="transmembrane region" description="Helical" evidence="7">
    <location>
        <begin position="138"/>
        <end position="162"/>
    </location>
</feature>
<dbReference type="GO" id="GO:0005886">
    <property type="term" value="C:plasma membrane"/>
    <property type="evidence" value="ECO:0007669"/>
    <property type="project" value="UniProtKB-SubCell"/>
</dbReference>
<keyword evidence="4 7" id="KW-1133">Transmembrane helix</keyword>
<feature type="transmembrane region" description="Helical" evidence="7">
    <location>
        <begin position="104"/>
        <end position="126"/>
    </location>
</feature>
<evidence type="ECO:0000256" key="3">
    <source>
        <dbReference type="ARBA" id="ARBA00022692"/>
    </source>
</evidence>
<evidence type="ECO:0000256" key="1">
    <source>
        <dbReference type="ARBA" id="ARBA00004651"/>
    </source>
</evidence>
<feature type="transmembrane region" description="Helical" evidence="7">
    <location>
        <begin position="61"/>
        <end position="84"/>
    </location>
</feature>
<proteinExistence type="predicted"/>
<keyword evidence="3 7" id="KW-0812">Transmembrane</keyword>
<protein>
    <recommendedName>
        <fullName evidence="10">Polysaccharide biosynthesis protein</fullName>
    </recommendedName>
</protein>
<evidence type="ECO:0000256" key="4">
    <source>
        <dbReference type="ARBA" id="ARBA00022989"/>
    </source>
</evidence>
<gene>
    <name evidence="8" type="ORF">GCM10010911_68170</name>
</gene>
<dbReference type="AlphaFoldDB" id="A0A916ZIR1"/>
<feature type="transmembrane region" description="Helical" evidence="7">
    <location>
        <begin position="475"/>
        <end position="492"/>
    </location>
</feature>
<evidence type="ECO:0000313" key="9">
    <source>
        <dbReference type="Proteomes" id="UP000612456"/>
    </source>
</evidence>
<dbReference type="PANTHER" id="PTHR30250">
    <property type="entry name" value="PST FAMILY PREDICTED COLANIC ACID TRANSPORTER"/>
    <property type="match status" value="1"/>
</dbReference>
<feature type="compositionally biased region" description="Gly residues" evidence="6">
    <location>
        <begin position="14"/>
        <end position="23"/>
    </location>
</feature>
<evidence type="ECO:0000313" key="8">
    <source>
        <dbReference type="EMBL" id="GGD99614.1"/>
    </source>
</evidence>
<reference evidence="8" key="1">
    <citation type="journal article" date="2014" name="Int. J. Syst. Evol. Microbiol.">
        <title>Complete genome sequence of Corynebacterium casei LMG S-19264T (=DSM 44701T), isolated from a smear-ripened cheese.</title>
        <authorList>
            <consortium name="US DOE Joint Genome Institute (JGI-PGF)"/>
            <person name="Walter F."/>
            <person name="Albersmeier A."/>
            <person name="Kalinowski J."/>
            <person name="Ruckert C."/>
        </authorList>
    </citation>
    <scope>NUCLEOTIDE SEQUENCE</scope>
    <source>
        <strain evidence="8">CGMCC 1.15178</strain>
    </source>
</reference>
<organism evidence="8 9">
    <name type="scientific">Paenibacillus nasutitermitis</name>
    <dbReference type="NCBI Taxonomy" id="1652958"/>
    <lineage>
        <taxon>Bacteria</taxon>
        <taxon>Bacillati</taxon>
        <taxon>Bacillota</taxon>
        <taxon>Bacilli</taxon>
        <taxon>Bacillales</taxon>
        <taxon>Paenibacillaceae</taxon>
        <taxon>Paenibacillus</taxon>
    </lineage>
</organism>
<feature type="compositionally biased region" description="Basic and acidic residues" evidence="6">
    <location>
        <begin position="273"/>
        <end position="283"/>
    </location>
</feature>
<feature type="transmembrane region" description="Helical" evidence="7">
    <location>
        <begin position="566"/>
        <end position="588"/>
    </location>
</feature>
<comment type="subcellular location">
    <subcellularLocation>
        <location evidence="1">Cell membrane</location>
        <topology evidence="1">Multi-pass membrane protein</topology>
    </subcellularLocation>
</comment>
<dbReference type="Proteomes" id="UP000612456">
    <property type="component" value="Unassembled WGS sequence"/>
</dbReference>
<evidence type="ECO:0000256" key="6">
    <source>
        <dbReference type="SAM" id="MobiDB-lite"/>
    </source>
</evidence>
<dbReference type="CDD" id="cd13124">
    <property type="entry name" value="MATE_SpoVB_like"/>
    <property type="match status" value="1"/>
</dbReference>
<dbReference type="PANTHER" id="PTHR30250:SF29">
    <property type="entry name" value="POLYSACCHARIDE BIOSYNTHESIS PROTEIN C-TERMINAL DOMAIN-CONTAINING PROTEIN"/>
    <property type="match status" value="1"/>
</dbReference>
<feature type="transmembrane region" description="Helical" evidence="7">
    <location>
        <begin position="412"/>
        <end position="433"/>
    </location>
</feature>
<keyword evidence="5 7" id="KW-0472">Membrane</keyword>
<name>A0A916ZIR1_9BACL</name>
<evidence type="ECO:0008006" key="10">
    <source>
        <dbReference type="Google" id="ProtNLM"/>
    </source>
</evidence>
<feature type="transmembrane region" description="Helical" evidence="7">
    <location>
        <begin position="239"/>
        <end position="263"/>
    </location>
</feature>
<feature type="transmembrane region" description="Helical" evidence="7">
    <location>
        <begin position="445"/>
        <end position="468"/>
    </location>
</feature>
<dbReference type="InterPro" id="IPR050833">
    <property type="entry name" value="Poly_Biosynth_Transport"/>
</dbReference>
<reference evidence="8" key="2">
    <citation type="submission" date="2020-09" db="EMBL/GenBank/DDBJ databases">
        <authorList>
            <person name="Sun Q."/>
            <person name="Zhou Y."/>
        </authorList>
    </citation>
    <scope>NUCLEOTIDE SEQUENCE</scope>
    <source>
        <strain evidence="8">CGMCC 1.15178</strain>
    </source>
</reference>
<evidence type="ECO:0000256" key="2">
    <source>
        <dbReference type="ARBA" id="ARBA00022475"/>
    </source>
</evidence>
<comment type="caution">
    <text evidence="8">The sequence shown here is derived from an EMBL/GenBank/DDBJ whole genome shotgun (WGS) entry which is preliminary data.</text>
</comment>
<evidence type="ECO:0000256" key="7">
    <source>
        <dbReference type="SAM" id="Phobius"/>
    </source>
</evidence>
<evidence type="ECO:0000256" key="5">
    <source>
        <dbReference type="ARBA" id="ARBA00023136"/>
    </source>
</evidence>
<dbReference type="InterPro" id="IPR024923">
    <property type="entry name" value="PG_synth_SpoVB"/>
</dbReference>
<keyword evidence="9" id="KW-1185">Reference proteome</keyword>
<dbReference type="Pfam" id="PF01943">
    <property type="entry name" value="Polysacc_synt"/>
    <property type="match status" value="1"/>
</dbReference>
<feature type="transmembrane region" description="Helical" evidence="7">
    <location>
        <begin position="498"/>
        <end position="520"/>
    </location>
</feature>
<sequence>MQGLLERGKQHHTGGPGLSGGSSGLADKDTNETPEEETNGSSRRGNMPKARENRRIRGPHMLHGAALMGAAMLISKTLGTLQKIPLQNIAGDRVFGIYNAVYPLYQMLLVMVTAGFPVAVSLLVAERQAGDDRSGVRLVLRASVLLLSLSGAAGFAAMWLGAGHIAQWIGDPGTASAVRSVSLALWAAPVMAALRGYYQGLGRMLPSAVSQLSEQTVRVAAMLSLLAIGWHWGWSDESLAAGATAGSAFGAAAGLTYIAGYWLRERGILRRESAPAGDGHRQDVPGPRAGSEKGHGQMTALSPSLSPKGGGVLMMMRRLAGLALPVTLGALAVPALGVVDAFTVPRLLGAAGMEPASAMAGFGLYSRGQPLVQLVVMVAGAIGGALVPALATARLQGDLTGVKRQAALMLRAAWAIGGAAAVGLVLLAEPINVMLYANAAGTRTFALVGCTALAGTVAAVAAAALQGLGSVRAPALFMLAAAVLKAALNALLVPPLGIAGAAWAGIAALMAAALLSAGAVRRATGAGMPVRRAAGIVLALAALAAALALAGRWGAPSLGLALPPRAAATVLALGGTAAGGGLFAAAALRFGAISAPELRALPGGAAIAARLRRWRLLPPGE</sequence>
<feature type="transmembrane region" description="Helical" evidence="7">
    <location>
        <begin position="174"/>
        <end position="194"/>
    </location>
</feature>
<feature type="transmembrane region" description="Helical" evidence="7">
    <location>
        <begin position="532"/>
        <end position="554"/>
    </location>
</feature>
<feature type="transmembrane region" description="Helical" evidence="7">
    <location>
        <begin position="371"/>
        <end position="391"/>
    </location>
</feature>
<dbReference type="InterPro" id="IPR002797">
    <property type="entry name" value="Polysacc_synth"/>
</dbReference>
<keyword evidence="2" id="KW-1003">Cell membrane</keyword>
<accession>A0A916ZIR1</accession>
<dbReference type="EMBL" id="BMHP01000012">
    <property type="protein sequence ID" value="GGD99614.1"/>
    <property type="molecule type" value="Genomic_DNA"/>
</dbReference>
<feature type="transmembrane region" description="Helical" evidence="7">
    <location>
        <begin position="319"/>
        <end position="339"/>
    </location>
</feature>
<feature type="region of interest" description="Disordered" evidence="6">
    <location>
        <begin position="273"/>
        <end position="301"/>
    </location>
</feature>